<dbReference type="Proteomes" id="UP000019116">
    <property type="component" value="Chromosome 4D"/>
</dbReference>
<dbReference type="Gramene" id="TraesCAD_scaffold_046737_01G000300.1">
    <property type="protein sequence ID" value="TraesCAD_scaffold_046737_01G000300.1"/>
    <property type="gene ID" value="TraesCAD_scaffold_046737_01G000300"/>
</dbReference>
<sequence length="411" mass="45291">MAMSPPPPRRAPSSRPTPPLPDDVMREILLRLPADDPACLVRAAAGCISWRGMVSDPSFAPAYRLRRGAPPMLGFLYDDRPAGEHWISHFLPTATSPPLAARDRQHRHALDSRHGLALFYTPRSHAHFLVCDLVTGEHWEIRADPKCYKIIWSNLLQEMHSLRENEQISCNASVLCAKDGCDHRDCHGGPFLVALVGSDVEGDTYMNHAAVYSSATREWSDVTSVEQENVIDGTGHSAVVGNTVYAPCVEDDSVVVYNTREKKLSVIAAPLEVEDQEQQPYLDLMGLEDGMLLFASVVKPRLYLWTMEAGPRGAAGWARRRVIELGPLLPLPVLEDKSDVSAVGFAEGVCVIFLKTRVGLYTMELSSGKGKKVHRGYINKVMPYMSFYTGAWGRLPASNVASRAVVDATTI</sequence>
<name>A0A3B6JP93_WHEAT</name>
<dbReference type="Gramene" id="TraesCS4D03G0674100.1">
    <property type="protein sequence ID" value="TraesCS4D03G0674100.1.CDS"/>
    <property type="gene ID" value="TraesCS4D03G0674100"/>
</dbReference>
<reference evidence="2" key="1">
    <citation type="submission" date="2018-08" db="EMBL/GenBank/DDBJ databases">
        <authorList>
            <person name="Rossello M."/>
        </authorList>
    </citation>
    <scope>NUCLEOTIDE SEQUENCE [LARGE SCALE GENOMIC DNA]</scope>
    <source>
        <strain evidence="2">cv. Chinese Spring</strain>
    </source>
</reference>
<dbReference type="RefSeq" id="XP_044378171.1">
    <property type="nucleotide sequence ID" value="XM_044522236.1"/>
</dbReference>
<dbReference type="Gramene" id="TraesNOR4D03G02556510.1">
    <property type="protein sequence ID" value="TraesNOR4D03G02556510.1"/>
    <property type="gene ID" value="TraesNOR4D03G02556510"/>
</dbReference>
<dbReference type="Gramene" id="TraesMAC4D03G02537310.1">
    <property type="protein sequence ID" value="TraesMAC4D03G02537310.1"/>
    <property type="gene ID" value="TraesMAC4D03G02537310"/>
</dbReference>
<evidence type="ECO:0000256" key="1">
    <source>
        <dbReference type="SAM" id="MobiDB-lite"/>
    </source>
</evidence>
<dbReference type="Gramene" id="TraesJAG4D03G02536210.1">
    <property type="protein sequence ID" value="TraesJAG4D03G02536210.1"/>
    <property type="gene ID" value="TraesJAG4D03G02536210"/>
</dbReference>
<evidence type="ECO:0000313" key="3">
    <source>
        <dbReference type="Proteomes" id="UP000019116"/>
    </source>
</evidence>
<dbReference type="OrthoDB" id="623260at2759"/>
<dbReference type="AlphaFoldDB" id="A0A3B6JP93"/>
<evidence type="ECO:0000313" key="2">
    <source>
        <dbReference type="EnsemblPlants" id="TraesCS4D02G284200.1"/>
    </source>
</evidence>
<dbReference type="PANTHER" id="PTHR32133:SF263">
    <property type="entry name" value="F-BOX DOMAIN-CONTAINING PROTEIN"/>
    <property type="match status" value="1"/>
</dbReference>
<dbReference type="GeneID" id="123100292"/>
<dbReference type="Gramene" id="TraesCS4D02G284200.1">
    <property type="protein sequence ID" value="TraesCS4D02G284200.1"/>
    <property type="gene ID" value="TraesCS4D02G284200"/>
</dbReference>
<evidence type="ECO:0008006" key="4">
    <source>
        <dbReference type="Google" id="ProtNLM"/>
    </source>
</evidence>
<feature type="region of interest" description="Disordered" evidence="1">
    <location>
        <begin position="1"/>
        <end position="21"/>
    </location>
</feature>
<accession>A0A3B6JP93</accession>
<dbReference type="PANTHER" id="PTHR32133">
    <property type="entry name" value="OS07G0120400 PROTEIN"/>
    <property type="match status" value="1"/>
</dbReference>
<dbReference type="InterPro" id="IPR036047">
    <property type="entry name" value="F-box-like_dom_sf"/>
</dbReference>
<dbReference type="SUPFAM" id="SSF81383">
    <property type="entry name" value="F-box domain"/>
    <property type="match status" value="1"/>
</dbReference>
<reference evidence="2" key="2">
    <citation type="submission" date="2018-10" db="UniProtKB">
        <authorList>
            <consortium name="EnsemblPlants"/>
        </authorList>
    </citation>
    <scope>IDENTIFICATION</scope>
</reference>
<gene>
    <name evidence="2" type="primary">LOC123100292</name>
</gene>
<dbReference type="EnsemblPlants" id="TraesCS4D02G284200.1">
    <property type="protein sequence ID" value="TraesCS4D02G284200.1"/>
    <property type="gene ID" value="TraesCS4D02G284200"/>
</dbReference>
<protein>
    <recommendedName>
        <fullName evidence="4">F-box domain-containing protein</fullName>
    </recommendedName>
</protein>
<keyword evidence="3" id="KW-1185">Reference proteome</keyword>
<proteinExistence type="predicted"/>
<organism evidence="2">
    <name type="scientific">Triticum aestivum</name>
    <name type="common">Wheat</name>
    <dbReference type="NCBI Taxonomy" id="4565"/>
    <lineage>
        <taxon>Eukaryota</taxon>
        <taxon>Viridiplantae</taxon>
        <taxon>Streptophyta</taxon>
        <taxon>Embryophyta</taxon>
        <taxon>Tracheophyta</taxon>
        <taxon>Spermatophyta</taxon>
        <taxon>Magnoliopsida</taxon>
        <taxon>Liliopsida</taxon>
        <taxon>Poales</taxon>
        <taxon>Poaceae</taxon>
        <taxon>BOP clade</taxon>
        <taxon>Pooideae</taxon>
        <taxon>Triticodae</taxon>
        <taxon>Triticeae</taxon>
        <taxon>Triticinae</taxon>
        <taxon>Triticum</taxon>
    </lineage>
</organism>
<dbReference type="OMA" id="GEHWISH"/>